<evidence type="ECO:0000313" key="5">
    <source>
        <dbReference type="EMBL" id="RJF97433.1"/>
    </source>
</evidence>
<evidence type="ECO:0000256" key="2">
    <source>
        <dbReference type="ARBA" id="ARBA00023125"/>
    </source>
</evidence>
<evidence type="ECO:0000259" key="4">
    <source>
        <dbReference type="PROSITE" id="PS50949"/>
    </source>
</evidence>
<dbReference type="OrthoDB" id="8851860at2"/>
<evidence type="ECO:0000256" key="3">
    <source>
        <dbReference type="ARBA" id="ARBA00023163"/>
    </source>
</evidence>
<dbReference type="RefSeq" id="WP_119767383.1">
    <property type="nucleotide sequence ID" value="NZ_QYUO01000001.1"/>
</dbReference>
<dbReference type="PANTHER" id="PTHR43537:SF5">
    <property type="entry name" value="UXU OPERON TRANSCRIPTIONAL REGULATOR"/>
    <property type="match status" value="1"/>
</dbReference>
<dbReference type="InterPro" id="IPR011711">
    <property type="entry name" value="GntR_C"/>
</dbReference>
<reference evidence="6" key="1">
    <citation type="submission" date="2018-09" db="EMBL/GenBank/DDBJ databases">
        <authorList>
            <person name="Zhu H."/>
        </authorList>
    </citation>
    <scope>NUCLEOTIDE SEQUENCE [LARGE SCALE GENOMIC DNA]</scope>
    <source>
        <strain evidence="6">K1R23-30</strain>
    </source>
</reference>
<dbReference type="PANTHER" id="PTHR43537">
    <property type="entry name" value="TRANSCRIPTIONAL REGULATOR, GNTR FAMILY"/>
    <property type="match status" value="1"/>
</dbReference>
<sequence length="298" mass="33997">MKSTTDKTERRSPLQLELAERIGRQIASGELAAGTHLTEETFAASFEVSRTPIRAALQLLAEHELSEYRPNAGYFVRADAAHKELPDFSGTGMTSDALYRTLIDDRAQKRLPEALTEKELLSRYPVSRSLLAKTLMKMSVDDLIEKRKGHGWRFTPSLDTPEAISESYRFRILFECAGMLEPTFQVDQAQLQRSREAHEKLLQKAEGQLSASEFFALNASFHEMLARFSGNRFILQAMQQQNQLRRMEEHADFFRLGRFSESCSEHLQIISALENNDPEWASALMRRHLATAMPKTKD</sequence>
<dbReference type="EMBL" id="QYUO01000001">
    <property type="protein sequence ID" value="RJF97433.1"/>
    <property type="molecule type" value="Genomic_DNA"/>
</dbReference>
<proteinExistence type="predicted"/>
<dbReference type="SUPFAM" id="SSF46785">
    <property type="entry name" value="Winged helix' DNA-binding domain"/>
    <property type="match status" value="1"/>
</dbReference>
<keyword evidence="3" id="KW-0804">Transcription</keyword>
<dbReference type="Gene3D" id="1.10.10.10">
    <property type="entry name" value="Winged helix-like DNA-binding domain superfamily/Winged helix DNA-binding domain"/>
    <property type="match status" value="1"/>
</dbReference>
<dbReference type="SUPFAM" id="SSF48008">
    <property type="entry name" value="GntR ligand-binding domain-like"/>
    <property type="match status" value="1"/>
</dbReference>
<dbReference type="InterPro" id="IPR036388">
    <property type="entry name" value="WH-like_DNA-bd_sf"/>
</dbReference>
<dbReference type="Pfam" id="PF00392">
    <property type="entry name" value="GntR"/>
    <property type="match status" value="1"/>
</dbReference>
<dbReference type="AlphaFoldDB" id="A0A3A3FNF8"/>
<dbReference type="SMART" id="SM00345">
    <property type="entry name" value="HTH_GNTR"/>
    <property type="match status" value="2"/>
</dbReference>
<dbReference type="Pfam" id="PF07729">
    <property type="entry name" value="FCD"/>
    <property type="match status" value="1"/>
</dbReference>
<accession>A0A3A3FNF8</accession>
<keyword evidence="2" id="KW-0238">DNA-binding</keyword>
<dbReference type="Proteomes" id="UP000265955">
    <property type="component" value="Unassembled WGS sequence"/>
</dbReference>
<dbReference type="PROSITE" id="PS50949">
    <property type="entry name" value="HTH_GNTR"/>
    <property type="match status" value="1"/>
</dbReference>
<comment type="caution">
    <text evidence="5">The sequence shown here is derived from an EMBL/GenBank/DDBJ whole genome shotgun (WGS) entry which is preliminary data.</text>
</comment>
<evidence type="ECO:0000313" key="6">
    <source>
        <dbReference type="Proteomes" id="UP000265955"/>
    </source>
</evidence>
<protein>
    <submittedName>
        <fullName evidence="5">GntR family transcriptional regulator</fullName>
    </submittedName>
</protein>
<keyword evidence="6" id="KW-1185">Reference proteome</keyword>
<keyword evidence="1" id="KW-0805">Transcription regulation</keyword>
<dbReference type="CDD" id="cd07377">
    <property type="entry name" value="WHTH_GntR"/>
    <property type="match status" value="1"/>
</dbReference>
<dbReference type="InterPro" id="IPR036390">
    <property type="entry name" value="WH_DNA-bd_sf"/>
</dbReference>
<dbReference type="GO" id="GO:0003700">
    <property type="term" value="F:DNA-binding transcription factor activity"/>
    <property type="evidence" value="ECO:0007669"/>
    <property type="project" value="InterPro"/>
</dbReference>
<dbReference type="InterPro" id="IPR008920">
    <property type="entry name" value="TF_FadR/GntR_C"/>
</dbReference>
<gene>
    <name evidence="5" type="ORF">D3871_01965</name>
</gene>
<dbReference type="InterPro" id="IPR000524">
    <property type="entry name" value="Tscrpt_reg_HTH_GntR"/>
</dbReference>
<feature type="domain" description="HTH gntR-type" evidence="4">
    <location>
        <begin position="12"/>
        <end position="79"/>
    </location>
</feature>
<organism evidence="5 6">
    <name type="scientific">Noviherbaspirillum saxi</name>
    <dbReference type="NCBI Taxonomy" id="2320863"/>
    <lineage>
        <taxon>Bacteria</taxon>
        <taxon>Pseudomonadati</taxon>
        <taxon>Pseudomonadota</taxon>
        <taxon>Betaproteobacteria</taxon>
        <taxon>Burkholderiales</taxon>
        <taxon>Oxalobacteraceae</taxon>
        <taxon>Noviherbaspirillum</taxon>
    </lineage>
</organism>
<dbReference type="Gene3D" id="1.20.120.530">
    <property type="entry name" value="GntR ligand-binding domain-like"/>
    <property type="match status" value="1"/>
</dbReference>
<evidence type="ECO:0000256" key="1">
    <source>
        <dbReference type="ARBA" id="ARBA00023015"/>
    </source>
</evidence>
<name>A0A3A3FNF8_9BURK</name>
<dbReference type="GO" id="GO:0003677">
    <property type="term" value="F:DNA binding"/>
    <property type="evidence" value="ECO:0007669"/>
    <property type="project" value="UniProtKB-KW"/>
</dbReference>
<dbReference type="SMART" id="SM00895">
    <property type="entry name" value="FCD"/>
    <property type="match status" value="1"/>
</dbReference>